<dbReference type="GO" id="GO:0016020">
    <property type="term" value="C:membrane"/>
    <property type="evidence" value="ECO:0007669"/>
    <property type="project" value="UniProtKB-SubCell"/>
</dbReference>
<keyword evidence="9 14" id="KW-0904">Protein phosphatase</keyword>
<evidence type="ECO:0000259" key="16">
    <source>
        <dbReference type="PROSITE" id="PS51746"/>
    </source>
</evidence>
<evidence type="ECO:0000256" key="7">
    <source>
        <dbReference type="ARBA" id="ARBA00022801"/>
    </source>
</evidence>
<evidence type="ECO:0000313" key="18">
    <source>
        <dbReference type="Proteomes" id="UP000009168"/>
    </source>
</evidence>
<dbReference type="EMBL" id="GG662464">
    <property type="protein sequence ID" value="EAS03946.2"/>
    <property type="molecule type" value="Genomic_DNA"/>
</dbReference>
<reference evidence="18" key="1">
    <citation type="journal article" date="2006" name="PLoS Biol.">
        <title>Macronuclear genome sequence of the ciliate Tetrahymena thermophila, a model eukaryote.</title>
        <authorList>
            <person name="Eisen J.A."/>
            <person name="Coyne R.S."/>
            <person name="Wu M."/>
            <person name="Wu D."/>
            <person name="Thiagarajan M."/>
            <person name="Wortman J.R."/>
            <person name="Badger J.H."/>
            <person name="Ren Q."/>
            <person name="Amedeo P."/>
            <person name="Jones K.M."/>
            <person name="Tallon L.J."/>
            <person name="Delcher A.L."/>
            <person name="Salzberg S.L."/>
            <person name="Silva J.C."/>
            <person name="Haas B.J."/>
            <person name="Majoros W.H."/>
            <person name="Farzad M."/>
            <person name="Carlton J.M."/>
            <person name="Smith R.K. Jr."/>
            <person name="Garg J."/>
            <person name="Pearlman R.E."/>
            <person name="Karrer K.M."/>
            <person name="Sun L."/>
            <person name="Manning G."/>
            <person name="Elde N.C."/>
            <person name="Turkewitz A.P."/>
            <person name="Asai D.J."/>
            <person name="Wilkes D.E."/>
            <person name="Wang Y."/>
            <person name="Cai H."/>
            <person name="Collins K."/>
            <person name="Stewart B.A."/>
            <person name="Lee S.R."/>
            <person name="Wilamowska K."/>
            <person name="Weinberg Z."/>
            <person name="Ruzzo W.L."/>
            <person name="Wloga D."/>
            <person name="Gaertig J."/>
            <person name="Frankel J."/>
            <person name="Tsao C.-C."/>
            <person name="Gorovsky M.A."/>
            <person name="Keeling P.J."/>
            <person name="Waller R.F."/>
            <person name="Patron N.J."/>
            <person name="Cherry J.M."/>
            <person name="Stover N.A."/>
            <person name="Krieger C.J."/>
            <person name="del Toro C."/>
            <person name="Ryder H.F."/>
            <person name="Williamson S.C."/>
            <person name="Barbeau R.A."/>
            <person name="Hamilton E.P."/>
            <person name="Orias E."/>
        </authorList>
    </citation>
    <scope>NUCLEOTIDE SEQUENCE [LARGE SCALE GENOMIC DNA]</scope>
    <source>
        <strain evidence="18">SB210</strain>
    </source>
</reference>
<accession>I7MM46</accession>
<comment type="cofactor">
    <cofactor evidence="1">
        <name>Mn(2+)</name>
        <dbReference type="ChEBI" id="CHEBI:29035"/>
    </cofactor>
</comment>
<dbReference type="AlphaFoldDB" id="I7MM46"/>
<evidence type="ECO:0000256" key="12">
    <source>
        <dbReference type="ARBA" id="ARBA00047761"/>
    </source>
</evidence>
<dbReference type="SUPFAM" id="SSF81606">
    <property type="entry name" value="PP2C-like"/>
    <property type="match status" value="1"/>
</dbReference>
<dbReference type="GO" id="GO:0046872">
    <property type="term" value="F:metal ion binding"/>
    <property type="evidence" value="ECO:0007669"/>
    <property type="project" value="UniProtKB-KW"/>
</dbReference>
<keyword evidence="7 14" id="KW-0378">Hydrolase</keyword>
<evidence type="ECO:0000256" key="6">
    <source>
        <dbReference type="ARBA" id="ARBA00022723"/>
    </source>
</evidence>
<dbReference type="InParanoid" id="I7MM46"/>
<feature type="region of interest" description="Disordered" evidence="15">
    <location>
        <begin position="252"/>
        <end position="352"/>
    </location>
</feature>
<protein>
    <recommendedName>
        <fullName evidence="5">protein-serine/threonine phosphatase</fullName>
        <ecNumber evidence="5">3.1.3.16</ecNumber>
    </recommendedName>
</protein>
<feature type="compositionally biased region" description="Polar residues" evidence="15">
    <location>
        <begin position="252"/>
        <end position="333"/>
    </location>
</feature>
<dbReference type="Pfam" id="PF00481">
    <property type="entry name" value="PP2C"/>
    <property type="match status" value="1"/>
</dbReference>
<feature type="compositionally biased region" description="Low complexity" evidence="15">
    <location>
        <begin position="107"/>
        <end position="131"/>
    </location>
</feature>
<feature type="compositionally biased region" description="Polar residues" evidence="15">
    <location>
        <begin position="151"/>
        <end position="167"/>
    </location>
</feature>
<dbReference type="RefSeq" id="XP_001024191.2">
    <property type="nucleotide sequence ID" value="XM_001024191.2"/>
</dbReference>
<dbReference type="EC" id="3.1.3.16" evidence="5"/>
<comment type="catalytic activity">
    <reaction evidence="12">
        <text>O-phospho-L-seryl-[protein] + H2O = L-seryl-[protein] + phosphate</text>
        <dbReference type="Rhea" id="RHEA:20629"/>
        <dbReference type="Rhea" id="RHEA-COMP:9863"/>
        <dbReference type="Rhea" id="RHEA-COMP:11604"/>
        <dbReference type="ChEBI" id="CHEBI:15377"/>
        <dbReference type="ChEBI" id="CHEBI:29999"/>
        <dbReference type="ChEBI" id="CHEBI:43474"/>
        <dbReference type="ChEBI" id="CHEBI:83421"/>
        <dbReference type="EC" id="3.1.3.16"/>
    </reaction>
</comment>
<dbReference type="SMART" id="SM00332">
    <property type="entry name" value="PP2Cc"/>
    <property type="match status" value="1"/>
</dbReference>
<dbReference type="PANTHER" id="PTHR13832">
    <property type="entry name" value="PROTEIN PHOSPHATASE 2C"/>
    <property type="match status" value="1"/>
</dbReference>
<comment type="similarity">
    <text evidence="4 14">Belongs to the PP2C family.</text>
</comment>
<feature type="domain" description="PPM-type phosphatase" evidence="16">
    <location>
        <begin position="431"/>
        <end position="734"/>
    </location>
</feature>
<feature type="region of interest" description="Disordered" evidence="15">
    <location>
        <begin position="151"/>
        <end position="224"/>
    </location>
</feature>
<dbReference type="CDD" id="cd00143">
    <property type="entry name" value="PP2Cc"/>
    <property type="match status" value="1"/>
</dbReference>
<dbReference type="OrthoDB" id="10264738at2759"/>
<dbReference type="PROSITE" id="PS51746">
    <property type="entry name" value="PPM_2"/>
    <property type="match status" value="1"/>
</dbReference>
<dbReference type="FunFam" id="3.60.40.10:FF:000099">
    <property type="entry name" value="Uncharacterized protein"/>
    <property type="match status" value="1"/>
</dbReference>
<keyword evidence="8" id="KW-0460">Magnesium</keyword>
<comment type="catalytic activity">
    <reaction evidence="13">
        <text>O-phospho-L-threonyl-[protein] + H2O = L-threonyl-[protein] + phosphate</text>
        <dbReference type="Rhea" id="RHEA:47004"/>
        <dbReference type="Rhea" id="RHEA-COMP:11060"/>
        <dbReference type="Rhea" id="RHEA-COMP:11605"/>
        <dbReference type="ChEBI" id="CHEBI:15377"/>
        <dbReference type="ChEBI" id="CHEBI:30013"/>
        <dbReference type="ChEBI" id="CHEBI:43474"/>
        <dbReference type="ChEBI" id="CHEBI:61977"/>
        <dbReference type="EC" id="3.1.3.16"/>
    </reaction>
</comment>
<dbReference type="PROSITE" id="PS01032">
    <property type="entry name" value="PPM_1"/>
    <property type="match status" value="1"/>
</dbReference>
<evidence type="ECO:0000256" key="2">
    <source>
        <dbReference type="ARBA" id="ARBA00001946"/>
    </source>
</evidence>
<proteinExistence type="inferred from homology"/>
<gene>
    <name evidence="17" type="ORF">TTHERM_00456840</name>
</gene>
<comment type="subcellular location">
    <subcellularLocation>
        <location evidence="3">Membrane</location>
        <topology evidence="3">Peripheral membrane protein</topology>
    </subcellularLocation>
</comment>
<keyword evidence="18" id="KW-1185">Reference proteome</keyword>
<dbReference type="InterPro" id="IPR015655">
    <property type="entry name" value="PP2C"/>
</dbReference>
<sequence length="988" mass="110445">MSNFLQQRQMSSGINYSQLQSKKKLQPITQSQQQQQQQQQLQLQTNLSSQQISQNSQAYAIQTQIGNYTTANGQVGILSASNQSTQGNSPAFHNNYYFGNIFNNNQQMQHQQQQQLQNSNKQLSNSSSPKSYLGQSMNSFTNSSGYIESQLGLQKQKSQNNGQTHSTQMQHQYQQQQQQQQQQNQQSMLSGSTQNNNQQPNQLSQPPLIQQQSNNQGDQLFSPNSMKNKKLYIDTNNNFYFSQQNAGYLSNLKQGGGMNTQSSQTQKGFTTIRKNQPKQQQRSPTLQGSQSPNLINQGGYNILSTSSPASTTNQNTMNYLNSSGQSNTQGQAGNHSLNLSNNSINSNNSQNVGIPYSDDTRFIKKTQHFIKSLTSQNGTWNGNNQEEIEDLDESVLEMMKECNLYEQAQKGIIPDADPTKFSIKRNGIVCCYAAKTHQGLVRNYNEDRVSIILNIMKPQNRQSDEQWPKCSFFGVYDGHGGVNCADFLRDHLHQYVIKDQNFPWNPKEAIKNGFEQAEIQFLKQAQSQINRGGQLDRSGSCALVVLIVGDTCYIANVGDSRAVMSQDGGKNIYALTRDHKPMDEVENLRIHENGGKVYQTKIQQISTTDRKLEDPQTIVGPYRVLPGRLSVTRTFGDIEAKLPRYGGNPKVVVSTPEIKSFKIQPNHDFIVMGCDGIYDKLTSQEIGQIVWDTTKNEALGENIHEFAGKSVENIMKLSIARKTLDNITVVMIGFDNIEKLLFDKHASSNEAQITQITQNEQSIVPIPSNSLTANNQLVNKNQKILQNISSSVNSAQSHGQNFASHNLISKNDAKPQTSIIDKKQSNLSPQLLVPLEKQIKNGNSLNQSSSSTEQTPLSEKDSNLENIEQKSTQLSYQSLVSRLPLSNQQKKRTAENSQEEVQTTSLKQLNSMSKTGYATRSSKVGLDNQNNSQAGVQLSPLYNTQQLSVKIKQQNITNTSQGKIQQINGIVTGETKFRQNLVKNLITK</sequence>
<feature type="compositionally biased region" description="Polar residues" evidence="15">
    <location>
        <begin position="840"/>
        <end position="857"/>
    </location>
</feature>
<dbReference type="GO" id="GO:0004722">
    <property type="term" value="F:protein serine/threonine phosphatase activity"/>
    <property type="evidence" value="ECO:0007669"/>
    <property type="project" value="UniProtKB-EC"/>
</dbReference>
<feature type="compositionally biased region" description="Low complexity" evidence="15">
    <location>
        <begin position="194"/>
        <end position="216"/>
    </location>
</feature>
<organism evidence="17 18">
    <name type="scientific">Tetrahymena thermophila (strain SB210)</name>
    <dbReference type="NCBI Taxonomy" id="312017"/>
    <lineage>
        <taxon>Eukaryota</taxon>
        <taxon>Sar</taxon>
        <taxon>Alveolata</taxon>
        <taxon>Ciliophora</taxon>
        <taxon>Intramacronucleata</taxon>
        <taxon>Oligohymenophorea</taxon>
        <taxon>Hymenostomatida</taxon>
        <taxon>Tetrahymenina</taxon>
        <taxon>Tetrahymenidae</taxon>
        <taxon>Tetrahymena</taxon>
    </lineage>
</organism>
<evidence type="ECO:0000256" key="11">
    <source>
        <dbReference type="ARBA" id="ARBA00023211"/>
    </source>
</evidence>
<evidence type="ECO:0000256" key="3">
    <source>
        <dbReference type="ARBA" id="ARBA00004170"/>
    </source>
</evidence>
<dbReference type="KEGG" id="tet:TTHERM_00456840"/>
<feature type="region of interest" description="Disordered" evidence="15">
    <location>
        <begin position="107"/>
        <end position="139"/>
    </location>
</feature>
<evidence type="ECO:0000313" key="17">
    <source>
        <dbReference type="EMBL" id="EAS03946.2"/>
    </source>
</evidence>
<evidence type="ECO:0000256" key="8">
    <source>
        <dbReference type="ARBA" id="ARBA00022842"/>
    </source>
</evidence>
<feature type="compositionally biased region" description="Low complexity" evidence="15">
    <location>
        <begin position="334"/>
        <end position="351"/>
    </location>
</feature>
<evidence type="ECO:0000256" key="5">
    <source>
        <dbReference type="ARBA" id="ARBA00013081"/>
    </source>
</evidence>
<feature type="compositionally biased region" description="Low complexity" evidence="15">
    <location>
        <begin position="168"/>
        <end position="186"/>
    </location>
</feature>
<dbReference type="InterPro" id="IPR001932">
    <property type="entry name" value="PPM-type_phosphatase-like_dom"/>
</dbReference>
<evidence type="ECO:0000256" key="1">
    <source>
        <dbReference type="ARBA" id="ARBA00001936"/>
    </source>
</evidence>
<dbReference type="InterPro" id="IPR000222">
    <property type="entry name" value="PP2C_BS"/>
</dbReference>
<keyword evidence="6" id="KW-0479">Metal-binding</keyword>
<dbReference type="InterPro" id="IPR036457">
    <property type="entry name" value="PPM-type-like_dom_sf"/>
</dbReference>
<dbReference type="Proteomes" id="UP000009168">
    <property type="component" value="Unassembled WGS sequence"/>
</dbReference>
<evidence type="ECO:0000256" key="14">
    <source>
        <dbReference type="RuleBase" id="RU003465"/>
    </source>
</evidence>
<evidence type="ECO:0000256" key="9">
    <source>
        <dbReference type="ARBA" id="ARBA00022912"/>
    </source>
</evidence>
<evidence type="ECO:0000256" key="15">
    <source>
        <dbReference type="SAM" id="MobiDB-lite"/>
    </source>
</evidence>
<keyword evidence="10" id="KW-0472">Membrane</keyword>
<dbReference type="PANTHER" id="PTHR13832:SF803">
    <property type="entry name" value="PROTEIN PHOSPHATASE 1G"/>
    <property type="match status" value="1"/>
</dbReference>
<dbReference type="eggNOG" id="KOG0698">
    <property type="taxonomic scope" value="Eukaryota"/>
</dbReference>
<keyword evidence="11" id="KW-0464">Manganese</keyword>
<comment type="cofactor">
    <cofactor evidence="2">
        <name>Mg(2+)</name>
        <dbReference type="ChEBI" id="CHEBI:18420"/>
    </cofactor>
</comment>
<evidence type="ECO:0000256" key="13">
    <source>
        <dbReference type="ARBA" id="ARBA00048336"/>
    </source>
</evidence>
<dbReference type="STRING" id="312017.I7MM46"/>
<evidence type="ECO:0000256" key="10">
    <source>
        <dbReference type="ARBA" id="ARBA00023136"/>
    </source>
</evidence>
<dbReference type="GeneID" id="7845289"/>
<feature type="region of interest" description="Disordered" evidence="15">
    <location>
        <begin position="840"/>
        <end position="862"/>
    </location>
</feature>
<dbReference type="Gene3D" id="3.60.40.10">
    <property type="entry name" value="PPM-type phosphatase domain"/>
    <property type="match status" value="1"/>
</dbReference>
<evidence type="ECO:0000256" key="4">
    <source>
        <dbReference type="ARBA" id="ARBA00006702"/>
    </source>
</evidence>
<name>I7MM46_TETTS</name>